<sequence length="248" mass="28695">MNDRMPFQYPRGLNREMFVREKNRQSRMLAERHNEDVTDITFFEAIKYRIPPSPIPMIEAYQKETRSKRKLVEHTNQLFRLLLELWRDLSQNVAARENAKCQKVIAEIEQIIKNEPLVARVAYNPVRSMLVRNLEVILQSKISFALFTNVHLILSVDLIQMFDLGSTMGLYFGLTLLTVFELIIFFLFHKKSTATSSGNGSQPRQNARTVPAVYSIPRPKTVANAPLSVAKDRRQPIIIKRGKTVRSH</sequence>
<protein>
    <submittedName>
        <fullName evidence="2">Uncharacterized protein</fullName>
    </submittedName>
</protein>
<dbReference type="Proteomes" id="UP001620626">
    <property type="component" value="Unassembled WGS sequence"/>
</dbReference>
<accession>A0ABD2KKR4</accession>
<keyword evidence="3" id="KW-1185">Reference proteome</keyword>
<name>A0ABD2KKR4_9BILA</name>
<proteinExistence type="predicted"/>
<keyword evidence="1" id="KW-0472">Membrane</keyword>
<reference evidence="2 3" key="1">
    <citation type="submission" date="2024-10" db="EMBL/GenBank/DDBJ databases">
        <authorList>
            <person name="Kim D."/>
        </authorList>
    </citation>
    <scope>NUCLEOTIDE SEQUENCE [LARGE SCALE GENOMIC DNA]</scope>
    <source>
        <strain evidence="2">BH-2024</strain>
    </source>
</reference>
<evidence type="ECO:0000313" key="3">
    <source>
        <dbReference type="Proteomes" id="UP001620626"/>
    </source>
</evidence>
<organism evidence="2 3">
    <name type="scientific">Heterodera trifolii</name>
    <dbReference type="NCBI Taxonomy" id="157864"/>
    <lineage>
        <taxon>Eukaryota</taxon>
        <taxon>Metazoa</taxon>
        <taxon>Ecdysozoa</taxon>
        <taxon>Nematoda</taxon>
        <taxon>Chromadorea</taxon>
        <taxon>Rhabditida</taxon>
        <taxon>Tylenchina</taxon>
        <taxon>Tylenchomorpha</taxon>
        <taxon>Tylenchoidea</taxon>
        <taxon>Heteroderidae</taxon>
        <taxon>Heteroderinae</taxon>
        <taxon>Heterodera</taxon>
    </lineage>
</organism>
<comment type="caution">
    <text evidence="2">The sequence shown here is derived from an EMBL/GenBank/DDBJ whole genome shotgun (WGS) entry which is preliminary data.</text>
</comment>
<evidence type="ECO:0000256" key="1">
    <source>
        <dbReference type="SAM" id="Phobius"/>
    </source>
</evidence>
<feature type="transmembrane region" description="Helical" evidence="1">
    <location>
        <begin position="168"/>
        <end position="188"/>
    </location>
</feature>
<dbReference type="AlphaFoldDB" id="A0ABD2KKR4"/>
<keyword evidence="1" id="KW-0812">Transmembrane</keyword>
<evidence type="ECO:0000313" key="2">
    <source>
        <dbReference type="EMBL" id="KAL3103532.1"/>
    </source>
</evidence>
<gene>
    <name evidence="2" type="ORF">niasHT_025050</name>
</gene>
<keyword evidence="1" id="KW-1133">Transmembrane helix</keyword>
<dbReference type="EMBL" id="JBICBT010000733">
    <property type="protein sequence ID" value="KAL3103532.1"/>
    <property type="molecule type" value="Genomic_DNA"/>
</dbReference>